<gene>
    <name evidence="2" type="ORF">Aco04nite_63210</name>
</gene>
<name>A0A919SX54_9ACTN</name>
<comment type="caution">
    <text evidence="2">The sequence shown here is derived from an EMBL/GenBank/DDBJ whole genome shotgun (WGS) entry which is preliminary data.</text>
</comment>
<evidence type="ECO:0000313" key="3">
    <source>
        <dbReference type="Proteomes" id="UP000680865"/>
    </source>
</evidence>
<dbReference type="EMBL" id="BOQP01000036">
    <property type="protein sequence ID" value="GIM78992.1"/>
    <property type="molecule type" value="Genomic_DNA"/>
</dbReference>
<organism evidence="2 3">
    <name type="scientific">Winogradskya consettensis</name>
    <dbReference type="NCBI Taxonomy" id="113560"/>
    <lineage>
        <taxon>Bacteria</taxon>
        <taxon>Bacillati</taxon>
        <taxon>Actinomycetota</taxon>
        <taxon>Actinomycetes</taxon>
        <taxon>Micromonosporales</taxon>
        <taxon>Micromonosporaceae</taxon>
        <taxon>Winogradskya</taxon>
    </lineage>
</organism>
<proteinExistence type="predicted"/>
<keyword evidence="3" id="KW-1185">Reference proteome</keyword>
<protein>
    <recommendedName>
        <fullName evidence="1">Glycosyltransferase 2-like domain-containing protein</fullName>
    </recommendedName>
</protein>
<dbReference type="Pfam" id="PF00535">
    <property type="entry name" value="Glycos_transf_2"/>
    <property type="match status" value="1"/>
</dbReference>
<dbReference type="PANTHER" id="PTHR43630:SF2">
    <property type="entry name" value="GLYCOSYLTRANSFERASE"/>
    <property type="match status" value="1"/>
</dbReference>
<reference evidence="2" key="1">
    <citation type="submission" date="2021-03" db="EMBL/GenBank/DDBJ databases">
        <title>Whole genome shotgun sequence of Actinoplanes consettensis NBRC 14913.</title>
        <authorList>
            <person name="Komaki H."/>
            <person name="Tamura T."/>
        </authorList>
    </citation>
    <scope>NUCLEOTIDE SEQUENCE</scope>
    <source>
        <strain evidence="2">NBRC 14913</strain>
    </source>
</reference>
<dbReference type="Gene3D" id="3.90.550.10">
    <property type="entry name" value="Spore Coat Polysaccharide Biosynthesis Protein SpsA, Chain A"/>
    <property type="match status" value="1"/>
</dbReference>
<dbReference type="RefSeq" id="WP_213000851.1">
    <property type="nucleotide sequence ID" value="NZ_BAAATW010000017.1"/>
</dbReference>
<sequence length="336" mass="36781">MTGLLLAAVVIVRDEAEMLPACLDSLAGVADVIRVHDTGSQDGTPEIAARHGAVVTHGAWTDDFAAARNEAVRGETAEWVLALDADHRVIADPGRLRELLATTRDVLRVEVDDAHHASPYRQFETRLYRPRAVQWSGRVHERLVRPDGTPPPKAKLPADVIQLHHLGHATHADRIRRAERNLALAQRTLDELAAQGPAADRRRIARTLLEIGRDCAAAEHKQQAVDTYETLRELFPQTPEWSQATDGLARILLANGYDKACLVLVEQLRLAGVLPAYCDWLAAQAITQLGDPHLAAEMLAGITDVIDTAGRRSDPSALHEVRTLVNRLRTLTPASG</sequence>
<dbReference type="AlphaFoldDB" id="A0A919SX54"/>
<dbReference type="InterPro" id="IPR029044">
    <property type="entry name" value="Nucleotide-diphossugar_trans"/>
</dbReference>
<dbReference type="SUPFAM" id="SSF53448">
    <property type="entry name" value="Nucleotide-diphospho-sugar transferases"/>
    <property type="match status" value="1"/>
</dbReference>
<evidence type="ECO:0000313" key="2">
    <source>
        <dbReference type="EMBL" id="GIM78992.1"/>
    </source>
</evidence>
<dbReference type="PANTHER" id="PTHR43630">
    <property type="entry name" value="POLY-BETA-1,6-N-ACETYL-D-GLUCOSAMINE SYNTHASE"/>
    <property type="match status" value="1"/>
</dbReference>
<accession>A0A919SX54</accession>
<dbReference type="Proteomes" id="UP000680865">
    <property type="component" value="Unassembled WGS sequence"/>
</dbReference>
<evidence type="ECO:0000259" key="1">
    <source>
        <dbReference type="Pfam" id="PF00535"/>
    </source>
</evidence>
<feature type="domain" description="Glycosyltransferase 2-like" evidence="1">
    <location>
        <begin position="9"/>
        <end position="101"/>
    </location>
</feature>
<dbReference type="InterPro" id="IPR001173">
    <property type="entry name" value="Glyco_trans_2-like"/>
</dbReference>